<reference evidence="1 2" key="1">
    <citation type="submission" date="2014-07" db="EMBL/GenBank/DDBJ databases">
        <title>Draft Genome Sequence of Gephyronic Acid Producer, Cystobacter violaceus Strain Cb vi76.</title>
        <authorList>
            <person name="Stevens D.C."/>
            <person name="Young J."/>
            <person name="Carmichael R."/>
            <person name="Tan J."/>
            <person name="Taylor R.E."/>
        </authorList>
    </citation>
    <scope>NUCLEOTIDE SEQUENCE [LARGE SCALE GENOMIC DNA]</scope>
    <source>
        <strain evidence="1 2">Cb vi76</strain>
    </source>
</reference>
<dbReference type="Proteomes" id="UP000028547">
    <property type="component" value="Unassembled WGS sequence"/>
</dbReference>
<accession>A0A084SGK6</accession>
<comment type="caution">
    <text evidence="1">The sequence shown here is derived from an EMBL/GenBank/DDBJ whole genome shotgun (WGS) entry which is preliminary data.</text>
</comment>
<protein>
    <submittedName>
        <fullName evidence="1">Uncharacterized protein</fullName>
    </submittedName>
</protein>
<proteinExistence type="predicted"/>
<dbReference type="EMBL" id="JPMI01000367">
    <property type="protein sequence ID" value="KFA87591.1"/>
    <property type="molecule type" value="Genomic_DNA"/>
</dbReference>
<evidence type="ECO:0000313" key="1">
    <source>
        <dbReference type="EMBL" id="KFA87591.1"/>
    </source>
</evidence>
<evidence type="ECO:0000313" key="2">
    <source>
        <dbReference type="Proteomes" id="UP000028547"/>
    </source>
</evidence>
<sequence>MSRWRMALAPLLGLLLLLPLAWAIHTAMLGGLRPSPQVKLVPMLSPGERQSLMSYQRPCKGRADCEPPLACFFNARSMWSYCTDSRCMTDQQCSDGMVCRTMETVKGGTRLRQCTLVGVRKEGEPCSALSSLHEAACEQGLLCQDRRCGRPCRVEEPGSCPEGFFCREGLNGPSCLPTCEGRACPEGQDCIQPNGEEGVSICAQVYGQNCQRTPCSEGQKCAMSNVFDHPREAWGRCLIRCGEEHTPACPEGFVCRMHYCRKTCDPAVPGACGPHYKCHRYNKNFDWTCEPDW</sequence>
<name>A0A084SGK6_9BACT</name>
<gene>
    <name evidence="1" type="ORF">Q664_47120</name>
</gene>
<dbReference type="AlphaFoldDB" id="A0A084SGK6"/>
<organism evidence="1 2">
    <name type="scientific">Archangium violaceum Cb vi76</name>
    <dbReference type="NCBI Taxonomy" id="1406225"/>
    <lineage>
        <taxon>Bacteria</taxon>
        <taxon>Pseudomonadati</taxon>
        <taxon>Myxococcota</taxon>
        <taxon>Myxococcia</taxon>
        <taxon>Myxococcales</taxon>
        <taxon>Cystobacterineae</taxon>
        <taxon>Archangiaceae</taxon>
        <taxon>Archangium</taxon>
    </lineage>
</organism>
<dbReference type="RefSeq" id="WP_052519522.1">
    <property type="nucleotide sequence ID" value="NZ_JPMI01000367.1"/>
</dbReference>